<organism evidence="2 3">
    <name type="scientific">Streptomyces machairae</name>
    <dbReference type="NCBI Taxonomy" id="3134109"/>
    <lineage>
        <taxon>Bacteria</taxon>
        <taxon>Bacillati</taxon>
        <taxon>Actinomycetota</taxon>
        <taxon>Actinomycetes</taxon>
        <taxon>Kitasatosporales</taxon>
        <taxon>Streptomycetaceae</taxon>
        <taxon>Streptomyces</taxon>
    </lineage>
</organism>
<feature type="domain" description="AMP-dependent synthetase/ligase" evidence="1">
    <location>
        <begin position="113"/>
        <end position="398"/>
    </location>
</feature>
<dbReference type="InterPro" id="IPR020845">
    <property type="entry name" value="AMP-binding_CS"/>
</dbReference>
<proteinExistence type="predicted"/>
<dbReference type="Gene3D" id="3.30.559.30">
    <property type="entry name" value="Nonribosomal peptide synthetase, condensation domain"/>
    <property type="match status" value="1"/>
</dbReference>
<evidence type="ECO:0000313" key="3">
    <source>
        <dbReference type="Proteomes" id="UP001376459"/>
    </source>
</evidence>
<comment type="caution">
    <text evidence="2">The sequence shown here is derived from an EMBL/GenBank/DDBJ whole genome shotgun (WGS) entry which is preliminary data.</text>
</comment>
<keyword evidence="3" id="KW-1185">Reference proteome</keyword>
<dbReference type="PANTHER" id="PTHR45527">
    <property type="entry name" value="NONRIBOSOMAL PEPTIDE SYNTHETASE"/>
    <property type="match status" value="1"/>
</dbReference>
<dbReference type="Pfam" id="PF00501">
    <property type="entry name" value="AMP-binding"/>
    <property type="match status" value="1"/>
</dbReference>
<sequence>MHLTQQRSVAALREFSEPERIHTGGEHDLVGIVRDADDGAMDGSFEIRTALFGADTVRHWTDAYLELLRRFTADPEVPLAEVGLVPEADRRRLADLVSGAPAPEPLALPDLVARQAARTPDAPALDAASLTLTYAELVDHVDRLAAVFAERGAGPGEVVALALGRTSAMVPALLAVQRAGAAYLPIDPDYPAERVSLALADAGPVLLVVGERGAPVDTDVPTLALSESLELPGRRKSMTAPRPWGAFEPAYVIHTSGSTGRPKGVLVPHTGLAALAQGLVDSMALGPGSRVLQLGSPAFDISVAEMCMAFGSGGTLVVPPEGPLAGQGLADVLTGLQISAAMLPPSVLATVPTGEYPQLRSLAVGAEACPPELVARWAVGGRRFHNAYGPTEFTVAATVASR</sequence>
<dbReference type="PROSITE" id="PS00455">
    <property type="entry name" value="AMP_BINDING"/>
    <property type="match status" value="1"/>
</dbReference>
<dbReference type="EMBL" id="JBBKAK010000001">
    <property type="protein sequence ID" value="MEJ8671127.1"/>
    <property type="molecule type" value="Genomic_DNA"/>
</dbReference>
<dbReference type="Proteomes" id="UP001376459">
    <property type="component" value="Unassembled WGS sequence"/>
</dbReference>
<dbReference type="Gene3D" id="3.40.50.980">
    <property type="match status" value="2"/>
</dbReference>
<name>A0ABU8UQE3_9ACTN</name>
<evidence type="ECO:0000313" key="2">
    <source>
        <dbReference type="EMBL" id="MEJ8671127.1"/>
    </source>
</evidence>
<dbReference type="PANTHER" id="PTHR45527:SF1">
    <property type="entry name" value="FATTY ACID SYNTHASE"/>
    <property type="match status" value="1"/>
</dbReference>
<dbReference type="InterPro" id="IPR000873">
    <property type="entry name" value="AMP-dep_synth/lig_dom"/>
</dbReference>
<evidence type="ECO:0000259" key="1">
    <source>
        <dbReference type="Pfam" id="PF00501"/>
    </source>
</evidence>
<dbReference type="SUPFAM" id="SSF56801">
    <property type="entry name" value="Acetyl-CoA synthetase-like"/>
    <property type="match status" value="1"/>
</dbReference>
<protein>
    <submittedName>
        <fullName evidence="2">AMP-binding protein</fullName>
    </submittedName>
</protein>
<reference evidence="2 3" key="1">
    <citation type="submission" date="2024-03" db="EMBL/GenBank/DDBJ databases">
        <title>Novel Streptomyces species of biotechnological and ecological value are a feature of Machair soil.</title>
        <authorList>
            <person name="Prole J.R."/>
            <person name="Goodfellow M."/>
            <person name="Allenby N."/>
            <person name="Ward A.C."/>
        </authorList>
    </citation>
    <scope>NUCLEOTIDE SEQUENCE [LARGE SCALE GENOMIC DNA]</scope>
    <source>
        <strain evidence="2 3">MS1.AVA.1</strain>
    </source>
</reference>
<accession>A0ABU8UQE3</accession>
<gene>
    <name evidence="2" type="ORF">WKI71_30235</name>
</gene>